<sequence length="93" mass="10381">MSHVCCDDPAKKAISLPLVPHQVFEAYCQSCSLVIRMPKNLKKKPTALQPRSYSIRLSPFSCNEASTIGCHLQSNEEMQQTVKNCFCSLGTDF</sequence>
<organism evidence="1 2">
    <name type="scientific">Araneus ventricosus</name>
    <name type="common">Orbweaver spider</name>
    <name type="synonym">Epeira ventricosa</name>
    <dbReference type="NCBI Taxonomy" id="182803"/>
    <lineage>
        <taxon>Eukaryota</taxon>
        <taxon>Metazoa</taxon>
        <taxon>Ecdysozoa</taxon>
        <taxon>Arthropoda</taxon>
        <taxon>Chelicerata</taxon>
        <taxon>Arachnida</taxon>
        <taxon>Araneae</taxon>
        <taxon>Araneomorphae</taxon>
        <taxon>Entelegynae</taxon>
        <taxon>Araneoidea</taxon>
        <taxon>Araneidae</taxon>
        <taxon>Araneus</taxon>
    </lineage>
</organism>
<comment type="caution">
    <text evidence="1">The sequence shown here is derived from an EMBL/GenBank/DDBJ whole genome shotgun (WGS) entry which is preliminary data.</text>
</comment>
<name>A0A4Y2UI77_ARAVE</name>
<evidence type="ECO:0000313" key="2">
    <source>
        <dbReference type="Proteomes" id="UP000499080"/>
    </source>
</evidence>
<dbReference type="EMBL" id="BGPR01036575">
    <property type="protein sequence ID" value="GBO11844.1"/>
    <property type="molecule type" value="Genomic_DNA"/>
</dbReference>
<proteinExistence type="predicted"/>
<reference evidence="1 2" key="1">
    <citation type="journal article" date="2019" name="Sci. Rep.">
        <title>Orb-weaving spider Araneus ventricosus genome elucidates the spidroin gene catalogue.</title>
        <authorList>
            <person name="Kono N."/>
            <person name="Nakamura H."/>
            <person name="Ohtoshi R."/>
            <person name="Moran D.A.P."/>
            <person name="Shinohara A."/>
            <person name="Yoshida Y."/>
            <person name="Fujiwara M."/>
            <person name="Mori M."/>
            <person name="Tomita M."/>
            <person name="Arakawa K."/>
        </authorList>
    </citation>
    <scope>NUCLEOTIDE SEQUENCE [LARGE SCALE GENOMIC DNA]</scope>
</reference>
<evidence type="ECO:0000313" key="1">
    <source>
        <dbReference type="EMBL" id="GBO11844.1"/>
    </source>
</evidence>
<gene>
    <name evidence="1" type="ORF">AVEN_47873_1</name>
</gene>
<dbReference type="AlphaFoldDB" id="A0A4Y2UI77"/>
<keyword evidence="2" id="KW-1185">Reference proteome</keyword>
<accession>A0A4Y2UI77</accession>
<dbReference type="Proteomes" id="UP000499080">
    <property type="component" value="Unassembled WGS sequence"/>
</dbReference>
<protein>
    <submittedName>
        <fullName evidence="1">Uncharacterized protein</fullName>
    </submittedName>
</protein>